<dbReference type="AlphaFoldDB" id="A0A430KS09"/>
<proteinExistence type="predicted"/>
<keyword evidence="2" id="KW-0808">Transferase</keyword>
<name>A0A430KS09_9GAMM</name>
<keyword evidence="3" id="KW-1185">Reference proteome</keyword>
<gene>
    <name evidence="2" type="ORF">EH243_08365</name>
</gene>
<evidence type="ECO:0000256" key="1">
    <source>
        <dbReference type="SAM" id="MobiDB-lite"/>
    </source>
</evidence>
<dbReference type="SUPFAM" id="SSF53335">
    <property type="entry name" value="S-adenosyl-L-methionine-dependent methyltransferases"/>
    <property type="match status" value="1"/>
</dbReference>
<accession>A0A430KS09</accession>
<keyword evidence="2" id="KW-0489">Methyltransferase</keyword>
<evidence type="ECO:0000313" key="3">
    <source>
        <dbReference type="Proteomes" id="UP000283087"/>
    </source>
</evidence>
<feature type="region of interest" description="Disordered" evidence="1">
    <location>
        <begin position="1"/>
        <end position="21"/>
    </location>
</feature>
<dbReference type="OrthoDB" id="7060769at2"/>
<feature type="compositionally biased region" description="Polar residues" evidence="1">
    <location>
        <begin position="9"/>
        <end position="21"/>
    </location>
</feature>
<dbReference type="InterPro" id="IPR029063">
    <property type="entry name" value="SAM-dependent_MTases_sf"/>
</dbReference>
<dbReference type="Proteomes" id="UP000283087">
    <property type="component" value="Unassembled WGS sequence"/>
</dbReference>
<dbReference type="Gene3D" id="3.40.50.150">
    <property type="entry name" value="Vaccinia Virus protein VP39"/>
    <property type="match status" value="1"/>
</dbReference>
<reference evidence="2 3" key="1">
    <citation type="submission" date="2018-11" db="EMBL/GenBank/DDBJ databases">
        <title>The draft genome sequence of Amphritea opalescens ANRC-JH13T.</title>
        <authorList>
            <person name="Fang Z."/>
            <person name="Zhang Y."/>
            <person name="Han X."/>
        </authorList>
    </citation>
    <scope>NUCLEOTIDE SEQUENCE [LARGE SCALE GENOMIC DNA]</scope>
    <source>
        <strain evidence="2 3">ANRC-JH13</strain>
    </source>
</reference>
<dbReference type="Pfam" id="PF13489">
    <property type="entry name" value="Methyltransf_23"/>
    <property type="match status" value="1"/>
</dbReference>
<dbReference type="RefSeq" id="WP_126158197.1">
    <property type="nucleotide sequence ID" value="NZ_RQXW01000006.1"/>
</dbReference>
<sequence>MHYKIEGHSIQSHNAAKPHTQTSRQVLEELENIAVSGQILDLGCGKLRYSDHLCEISQNICFADSRIQLERMQVIKGIRCSVQEYVEKNYPLSRCVAIEDIQELNDQFDFIFCSNVLSAIPCEQTLNTTMSIIYRLLSDSGKALVVNQHRSSYFKKFEMGRPHLHGYLYKGNRGSSYYGIIDKSTIKNLSRKHGFSTDVFVRGDRTFAYLTKMLTKPVKRTQLSCASADGVIRAS</sequence>
<dbReference type="GO" id="GO:0032259">
    <property type="term" value="P:methylation"/>
    <property type="evidence" value="ECO:0007669"/>
    <property type="project" value="UniProtKB-KW"/>
</dbReference>
<evidence type="ECO:0000313" key="2">
    <source>
        <dbReference type="EMBL" id="RTE66124.1"/>
    </source>
</evidence>
<comment type="caution">
    <text evidence="2">The sequence shown here is derived from an EMBL/GenBank/DDBJ whole genome shotgun (WGS) entry which is preliminary data.</text>
</comment>
<organism evidence="2 3">
    <name type="scientific">Amphritea opalescens</name>
    <dbReference type="NCBI Taxonomy" id="2490544"/>
    <lineage>
        <taxon>Bacteria</taxon>
        <taxon>Pseudomonadati</taxon>
        <taxon>Pseudomonadota</taxon>
        <taxon>Gammaproteobacteria</taxon>
        <taxon>Oceanospirillales</taxon>
        <taxon>Oceanospirillaceae</taxon>
        <taxon>Amphritea</taxon>
    </lineage>
</organism>
<dbReference type="GO" id="GO:0008168">
    <property type="term" value="F:methyltransferase activity"/>
    <property type="evidence" value="ECO:0007669"/>
    <property type="project" value="UniProtKB-KW"/>
</dbReference>
<dbReference type="EMBL" id="RQXW01000006">
    <property type="protein sequence ID" value="RTE66124.1"/>
    <property type="molecule type" value="Genomic_DNA"/>
</dbReference>
<protein>
    <submittedName>
        <fullName evidence="2">Class I SAM-dependent methyltransferase</fullName>
    </submittedName>
</protein>